<evidence type="ECO:0000313" key="8">
    <source>
        <dbReference type="RefSeq" id="XP_016938842.2"/>
    </source>
</evidence>
<evidence type="ECO:0000259" key="6">
    <source>
        <dbReference type="PROSITE" id="PS50089"/>
    </source>
</evidence>
<proteinExistence type="predicted"/>
<dbReference type="GO" id="GO:0031297">
    <property type="term" value="P:replication fork processing"/>
    <property type="evidence" value="ECO:0007669"/>
    <property type="project" value="TreeGrafter"/>
</dbReference>
<evidence type="ECO:0000256" key="3">
    <source>
        <dbReference type="ARBA" id="ARBA00022833"/>
    </source>
</evidence>
<dbReference type="GO" id="GO:0005634">
    <property type="term" value="C:nucleus"/>
    <property type="evidence" value="ECO:0007669"/>
    <property type="project" value="TreeGrafter"/>
</dbReference>
<evidence type="ECO:0000313" key="7">
    <source>
        <dbReference type="Proteomes" id="UP001652628"/>
    </source>
</evidence>
<keyword evidence="1" id="KW-0479">Metal-binding</keyword>
<feature type="domain" description="RING-type" evidence="6">
    <location>
        <begin position="8"/>
        <end position="49"/>
    </location>
</feature>
<feature type="compositionally biased region" description="Low complexity" evidence="5">
    <location>
        <begin position="72"/>
        <end position="85"/>
    </location>
</feature>
<dbReference type="GO" id="GO:0008270">
    <property type="term" value="F:zinc ion binding"/>
    <property type="evidence" value="ECO:0007669"/>
    <property type="project" value="UniProtKB-KW"/>
</dbReference>
<organism evidence="7 8">
    <name type="scientific">Drosophila suzukii</name>
    <name type="common">Spotted-wing drosophila fruit fly</name>
    <dbReference type="NCBI Taxonomy" id="28584"/>
    <lineage>
        <taxon>Eukaryota</taxon>
        <taxon>Metazoa</taxon>
        <taxon>Ecdysozoa</taxon>
        <taxon>Arthropoda</taxon>
        <taxon>Hexapoda</taxon>
        <taxon>Insecta</taxon>
        <taxon>Pterygota</taxon>
        <taxon>Neoptera</taxon>
        <taxon>Endopterygota</taxon>
        <taxon>Diptera</taxon>
        <taxon>Brachycera</taxon>
        <taxon>Muscomorpha</taxon>
        <taxon>Ephydroidea</taxon>
        <taxon>Drosophilidae</taxon>
        <taxon>Drosophila</taxon>
        <taxon>Sophophora</taxon>
    </lineage>
</organism>
<dbReference type="InterPro" id="IPR011016">
    <property type="entry name" value="Znf_RING-CH"/>
</dbReference>
<feature type="compositionally biased region" description="Low complexity" evidence="5">
    <location>
        <begin position="93"/>
        <end position="111"/>
    </location>
</feature>
<dbReference type="InterPro" id="IPR013083">
    <property type="entry name" value="Znf_RING/FYVE/PHD"/>
</dbReference>
<dbReference type="SMART" id="SM00184">
    <property type="entry name" value="RING"/>
    <property type="match status" value="1"/>
</dbReference>
<dbReference type="GO" id="GO:0016567">
    <property type="term" value="P:protein ubiquitination"/>
    <property type="evidence" value="ECO:0007669"/>
    <property type="project" value="TreeGrafter"/>
</dbReference>
<protein>
    <submittedName>
        <fullName evidence="8">E3 ubiquitin-protein ligase RNF149</fullName>
    </submittedName>
</protein>
<reference evidence="8" key="1">
    <citation type="submission" date="2025-08" db="UniProtKB">
        <authorList>
            <consortium name="RefSeq"/>
        </authorList>
    </citation>
    <scope>IDENTIFICATION</scope>
</reference>
<dbReference type="Gene3D" id="3.30.40.10">
    <property type="entry name" value="Zinc/RING finger domain, C3HC4 (zinc finger)"/>
    <property type="match status" value="1"/>
</dbReference>
<dbReference type="PANTHER" id="PTHR46569:SF1">
    <property type="entry name" value="E3 UBIQUITIN-PROTEIN LIGASE RFWD3-RELATED"/>
    <property type="match status" value="1"/>
</dbReference>
<dbReference type="Proteomes" id="UP001652628">
    <property type="component" value="Chromosome X"/>
</dbReference>
<dbReference type="PANTHER" id="PTHR46569">
    <property type="entry name" value="E3 UBIQUITIN-PROTEIN LIGASE TRAIP"/>
    <property type="match status" value="1"/>
</dbReference>
<dbReference type="SUPFAM" id="SSF57850">
    <property type="entry name" value="RING/U-box"/>
    <property type="match status" value="1"/>
</dbReference>
<sequence length="166" mass="18644">MSYNNVICTICSERYRASDNIFAGFCGHAFHEECLDRWREQSKTCPICRRDDPRYFQLFLDFEVAPESRSPQGGSESGSGRNRSQGHSDSRRSSSSNNSSGNNSSSNSTVSSTSEYAGIMREYENLLYETGVYQDEIEYLNERIGALTLRNSQLSGLQGELDSDVD</sequence>
<keyword evidence="7" id="KW-1185">Reference proteome</keyword>
<dbReference type="GeneID" id="108016646"/>
<dbReference type="Pfam" id="PF13639">
    <property type="entry name" value="zf-RING_2"/>
    <property type="match status" value="1"/>
</dbReference>
<accession>A0AB39ZM00</accession>
<keyword evidence="3" id="KW-0862">Zinc</keyword>
<dbReference type="RefSeq" id="XP_016938842.2">
    <property type="nucleotide sequence ID" value="XM_017083353.4"/>
</dbReference>
<dbReference type="PROSITE" id="PS50089">
    <property type="entry name" value="ZF_RING_2"/>
    <property type="match status" value="1"/>
</dbReference>
<evidence type="ECO:0000256" key="5">
    <source>
        <dbReference type="SAM" id="MobiDB-lite"/>
    </source>
</evidence>
<dbReference type="SMART" id="SM00744">
    <property type="entry name" value="RINGv"/>
    <property type="match status" value="1"/>
</dbReference>
<dbReference type="AlphaFoldDB" id="A0AB39ZM00"/>
<feature type="region of interest" description="Disordered" evidence="5">
    <location>
        <begin position="66"/>
        <end position="111"/>
    </location>
</feature>
<keyword evidence="2 4" id="KW-0863">Zinc-finger</keyword>
<dbReference type="GO" id="GO:0061630">
    <property type="term" value="F:ubiquitin protein ligase activity"/>
    <property type="evidence" value="ECO:0007669"/>
    <property type="project" value="TreeGrafter"/>
</dbReference>
<dbReference type="InterPro" id="IPR001841">
    <property type="entry name" value="Znf_RING"/>
</dbReference>
<name>A0AB39ZM00_DROSZ</name>
<gene>
    <name evidence="8" type="primary">LOC108016646</name>
</gene>
<evidence type="ECO:0000256" key="2">
    <source>
        <dbReference type="ARBA" id="ARBA00022771"/>
    </source>
</evidence>
<dbReference type="GO" id="GO:0090734">
    <property type="term" value="C:site of DNA damage"/>
    <property type="evidence" value="ECO:0007669"/>
    <property type="project" value="TreeGrafter"/>
</dbReference>
<evidence type="ECO:0000256" key="1">
    <source>
        <dbReference type="ARBA" id="ARBA00022723"/>
    </source>
</evidence>
<evidence type="ECO:0000256" key="4">
    <source>
        <dbReference type="PROSITE-ProRule" id="PRU00175"/>
    </source>
</evidence>
<dbReference type="InterPro" id="IPR052639">
    <property type="entry name" value="TRAIP_ubiq-protein_ligase"/>
</dbReference>